<sequence length="819" mass="90122">MCSVSPKSVKQGWKFLVLLKVSSCCIACILFGLADALSSTQIQSLLALQKLLERPSALNSWSLQTDFCNLPPSSSLNISCSDGNIIVLQIVGDKISLSVEQKFNANYTEANVRLSDSFSSDSLANAILKFPNLRVLSLVSLGIWGVLPGKLDRLPSLQVLNFSSNLFSGSVPQRFASLGSLEILALDNNILNGPFPDWLNVLPNLDTLYLSSNRFVGSLPSSISLFQNLQSLTLDHNLLTGQLPSSISRLKYLQLLSLSENMFADNIPNLGSLRNLQYLNLRGNSFGPDFPILGNQLVSVYMQSNKLAGPIPRFFQSFYNLQSLDLSFNSLSGAPPFTLFSLPSIRLLDLSDNQLSGVLPYNLSLGTALVLLDISSNFFTGPLPRALTLPSSEKLLKFQENCFVTALQQQQPQAYCQGMPTLMAAHSSHHVGLIVGVVSGVVAMIAVVAILLATIRSFNRSKRGSSLLAEHNTSGVQPELLSYTRYLSPVIKTRMTDIPQSRVFSLQQLEEMTHNFSQKEVLGEGQHGQVYKGWLEDGTAVAVKSMAVDLRQDVTQLQAHIELLLKIRHRNLVSLLGYCLEREIGQQNYWHLFLVSEFVDNGTLRSKLAKTEDKESLSWSQRLDIVVGAGKGIQHLHSGLVPGIFNNDVNTTNILLDQNLLAKVCDFGLAGHWQDSQGSDGKLTVQKPTTYIDVNHQRRKLGLSEMDVYNFGHVLLEIVLGKPATIENPYAAKPKIKELELLITDHVPRWDVIDSAVVGTCMAESLATVLDIAAKCLSEDISARPSMEDVVWNLQYAAQVQENVSRELSPPDTQTKART</sequence>
<keyword evidence="2" id="KW-1185">Reference proteome</keyword>
<evidence type="ECO:0000313" key="1">
    <source>
        <dbReference type="EMBL" id="KAJ7546890.1"/>
    </source>
</evidence>
<protein>
    <submittedName>
        <fullName evidence="1">Uncharacterized protein</fullName>
    </submittedName>
</protein>
<gene>
    <name evidence="1" type="ORF">O6H91_08G059600</name>
</gene>
<name>A0ACC2CYE0_DIPCM</name>
<evidence type="ECO:0000313" key="2">
    <source>
        <dbReference type="Proteomes" id="UP001162992"/>
    </source>
</evidence>
<dbReference type="Proteomes" id="UP001162992">
    <property type="component" value="Chromosome 8"/>
</dbReference>
<comment type="caution">
    <text evidence="1">The sequence shown here is derived from an EMBL/GenBank/DDBJ whole genome shotgun (WGS) entry which is preliminary data.</text>
</comment>
<reference evidence="2" key="1">
    <citation type="journal article" date="2024" name="Proc. Natl. Acad. Sci. U.S.A.">
        <title>Extraordinary preservation of gene collinearity over three hundred million years revealed in homosporous lycophytes.</title>
        <authorList>
            <person name="Li C."/>
            <person name="Wickell D."/>
            <person name="Kuo L.Y."/>
            <person name="Chen X."/>
            <person name="Nie B."/>
            <person name="Liao X."/>
            <person name="Peng D."/>
            <person name="Ji J."/>
            <person name="Jenkins J."/>
            <person name="Williams M."/>
            <person name="Shu S."/>
            <person name="Plott C."/>
            <person name="Barry K."/>
            <person name="Rajasekar S."/>
            <person name="Grimwood J."/>
            <person name="Han X."/>
            <person name="Sun S."/>
            <person name="Hou Z."/>
            <person name="He W."/>
            <person name="Dai G."/>
            <person name="Sun C."/>
            <person name="Schmutz J."/>
            <person name="Leebens-Mack J.H."/>
            <person name="Li F.W."/>
            <person name="Wang L."/>
        </authorList>
    </citation>
    <scope>NUCLEOTIDE SEQUENCE [LARGE SCALE GENOMIC DNA]</scope>
    <source>
        <strain evidence="2">cv. PW_Plant_1</strain>
    </source>
</reference>
<dbReference type="EMBL" id="CM055099">
    <property type="protein sequence ID" value="KAJ7546890.1"/>
    <property type="molecule type" value="Genomic_DNA"/>
</dbReference>
<organism evidence="1 2">
    <name type="scientific">Diphasiastrum complanatum</name>
    <name type="common">Issler's clubmoss</name>
    <name type="synonym">Lycopodium complanatum</name>
    <dbReference type="NCBI Taxonomy" id="34168"/>
    <lineage>
        <taxon>Eukaryota</taxon>
        <taxon>Viridiplantae</taxon>
        <taxon>Streptophyta</taxon>
        <taxon>Embryophyta</taxon>
        <taxon>Tracheophyta</taxon>
        <taxon>Lycopodiopsida</taxon>
        <taxon>Lycopodiales</taxon>
        <taxon>Lycopodiaceae</taxon>
        <taxon>Lycopodioideae</taxon>
        <taxon>Diphasiastrum</taxon>
    </lineage>
</organism>
<proteinExistence type="predicted"/>
<accession>A0ACC2CYE0</accession>